<evidence type="ECO:0000313" key="3">
    <source>
        <dbReference type="Proteomes" id="UP000702544"/>
    </source>
</evidence>
<evidence type="ECO:0000256" key="1">
    <source>
        <dbReference type="SAM" id="SignalP"/>
    </source>
</evidence>
<evidence type="ECO:0000313" key="2">
    <source>
        <dbReference type="EMBL" id="NIR75776.1"/>
    </source>
</evidence>
<organism evidence="2 3">
    <name type="scientific">Candidatus Kutchimonas denitrificans</name>
    <dbReference type="NCBI Taxonomy" id="3056748"/>
    <lineage>
        <taxon>Bacteria</taxon>
        <taxon>Pseudomonadati</taxon>
        <taxon>Gemmatimonadota</taxon>
        <taxon>Gemmatimonadia</taxon>
        <taxon>Candidatus Palauibacterales</taxon>
        <taxon>Candidatus Palauibacteraceae</taxon>
        <taxon>Candidatus Kutchimonas</taxon>
    </lineage>
</organism>
<comment type="caution">
    <text evidence="2">The sequence shown here is derived from an EMBL/GenBank/DDBJ whole genome shotgun (WGS) entry which is preliminary data.</text>
</comment>
<dbReference type="SUPFAM" id="SSF56925">
    <property type="entry name" value="OMPA-like"/>
    <property type="match status" value="1"/>
</dbReference>
<dbReference type="InterPro" id="IPR011250">
    <property type="entry name" value="OMP/PagP_B-barrel"/>
</dbReference>
<feature type="signal peptide" evidence="1">
    <location>
        <begin position="1"/>
        <end position="28"/>
    </location>
</feature>
<dbReference type="AlphaFoldDB" id="A0AAE4ZC92"/>
<dbReference type="PROSITE" id="PS51257">
    <property type="entry name" value="PROKAR_LIPOPROTEIN"/>
    <property type="match status" value="1"/>
</dbReference>
<protein>
    <submittedName>
        <fullName evidence="2">Uncharacterized protein</fullName>
    </submittedName>
</protein>
<keyword evidence="1" id="KW-0732">Signal</keyword>
<accession>A0AAE4ZC92</accession>
<dbReference type="Gene3D" id="2.40.160.20">
    <property type="match status" value="1"/>
</dbReference>
<dbReference type="EMBL" id="JAACAK010000095">
    <property type="protein sequence ID" value="NIR75776.1"/>
    <property type="molecule type" value="Genomic_DNA"/>
</dbReference>
<gene>
    <name evidence="2" type="ORF">GWO12_11805</name>
</gene>
<name>A0AAE4ZC92_9BACT</name>
<dbReference type="Proteomes" id="UP000702544">
    <property type="component" value="Unassembled WGS sequence"/>
</dbReference>
<sequence length="335" mass="36017">MRFEPTRFPALAIAALSIALLRPQPATAQGFASCIDFDDLSVGTQYHVGDSFMSGGVTITAEAFTWGNGNTTTGGFAEVDDNNLAGGSGLDVEVNNINLRFALGTADGLTLLFGEYGGNLNLEINGDFRNFENFNQLNGASVGGTSLVVTGGAGNDQGTLAVDGTISSFAIGGQELWIDNVCPGGESQRKSRDVSLFMGGLFTSDSLPLNSGFNTGFRFTYTFYRGFWLELETGIGFTETFADSGLLGHAQLQLRWHPTPTEPVDPFILVGAGAVTYNTIGANESSPVVVLGLGANFHWLDEVGFRFDINDFWVTDMFGQSEHNFRILWGPIFWF</sequence>
<feature type="chain" id="PRO_5042225117" evidence="1">
    <location>
        <begin position="29"/>
        <end position="335"/>
    </location>
</feature>
<proteinExistence type="predicted"/>
<reference evidence="2 3" key="1">
    <citation type="submission" date="2020-01" db="EMBL/GenBank/DDBJ databases">
        <title>Genomes assembled from Gulf of Kutch pelagic sediment metagenomes.</title>
        <authorList>
            <person name="Chandrashekar M."/>
            <person name="Mahajan M.S."/>
            <person name="Dave K.J."/>
            <person name="Vatsa P."/>
            <person name="Nathani N.M."/>
        </authorList>
    </citation>
    <scope>NUCLEOTIDE SEQUENCE [LARGE SCALE GENOMIC DNA]</scope>
    <source>
        <strain evidence="2">KS3-K002</strain>
    </source>
</reference>